<evidence type="ECO:0000313" key="1">
    <source>
        <dbReference type="EMBL" id="SDN50903.1"/>
    </source>
</evidence>
<keyword evidence="2" id="KW-1185">Reference proteome</keyword>
<name>A0A1H0BZ37_9BACL</name>
<protein>
    <submittedName>
        <fullName evidence="1">Uncharacterized protein</fullName>
    </submittedName>
</protein>
<proteinExistence type="predicted"/>
<dbReference type="RefSeq" id="WP_090239004.1">
    <property type="nucleotide sequence ID" value="NZ_FNHW01000006.1"/>
</dbReference>
<reference evidence="2" key="1">
    <citation type="submission" date="2016-10" db="EMBL/GenBank/DDBJ databases">
        <authorList>
            <person name="Varghese N."/>
            <person name="Submissions S."/>
        </authorList>
    </citation>
    <scope>NUCLEOTIDE SEQUENCE [LARGE SCALE GENOMIC DNA]</scope>
    <source>
        <strain evidence="2">CGMCC 1.6854</strain>
    </source>
</reference>
<dbReference type="Proteomes" id="UP000199544">
    <property type="component" value="Unassembled WGS sequence"/>
</dbReference>
<dbReference type="AlphaFoldDB" id="A0A1H0BZ37"/>
<gene>
    <name evidence="1" type="ORF">SAMN04488137_4704</name>
</gene>
<dbReference type="OrthoDB" id="2907467at2"/>
<accession>A0A1H0BZ37</accession>
<dbReference type="STRING" id="459525.SAMN04488137_4704"/>
<dbReference type="EMBL" id="FNHW01000006">
    <property type="protein sequence ID" value="SDN50903.1"/>
    <property type="molecule type" value="Genomic_DNA"/>
</dbReference>
<organism evidence="1 2">
    <name type="scientific">Fictibacillus solisalsi</name>
    <dbReference type="NCBI Taxonomy" id="459525"/>
    <lineage>
        <taxon>Bacteria</taxon>
        <taxon>Bacillati</taxon>
        <taxon>Bacillota</taxon>
        <taxon>Bacilli</taxon>
        <taxon>Bacillales</taxon>
        <taxon>Fictibacillaceae</taxon>
        <taxon>Fictibacillus</taxon>
    </lineage>
</organism>
<evidence type="ECO:0000313" key="2">
    <source>
        <dbReference type="Proteomes" id="UP000199544"/>
    </source>
</evidence>
<sequence>MFYVNIINRAYLESELERHGLMDLAEELIERVIENVSQYDVYERIPIYVVSVVNDVLKKVHAQFNILENEGEEEQMKLVEFETLTLSE</sequence>